<reference evidence="2 3" key="1">
    <citation type="submission" date="2017-11" db="EMBL/GenBank/DDBJ databases">
        <title>De-novo sequencing of pomegranate (Punica granatum L.) genome.</title>
        <authorList>
            <person name="Akparov Z."/>
            <person name="Amiraslanov A."/>
            <person name="Hajiyeva S."/>
            <person name="Abbasov M."/>
            <person name="Kaur K."/>
            <person name="Hamwieh A."/>
            <person name="Solovyev V."/>
            <person name="Salamov A."/>
            <person name="Braich B."/>
            <person name="Kosarev P."/>
            <person name="Mahmoud A."/>
            <person name="Hajiyev E."/>
            <person name="Babayeva S."/>
            <person name="Izzatullayeva V."/>
            <person name="Mammadov A."/>
            <person name="Mammadov A."/>
            <person name="Sharifova S."/>
            <person name="Ojaghi J."/>
            <person name="Eynullazada K."/>
            <person name="Bayramov B."/>
            <person name="Abdulazimova A."/>
            <person name="Shahmuradov I."/>
        </authorList>
    </citation>
    <scope>NUCLEOTIDE SEQUENCE [LARGE SCALE GENOMIC DNA]</scope>
    <source>
        <strain evidence="3">cv. AG2017</strain>
        <tissue evidence="2">Leaf</tissue>
    </source>
</reference>
<dbReference type="Pfam" id="PF14111">
    <property type="entry name" value="DUF4283"/>
    <property type="match status" value="1"/>
</dbReference>
<sequence length="307" mass="34271">MLFGSSEKNVMAFHKLEVINGRPVIKPPKAVFDKGSDRWKHALVGQFVGGKVLLPKIYSTANFLWGKRGHVRILELQNEMILFDFATAKGRDWALNNGPWHINHIPLILRPWKKDIENIEFALKKPPVWVKLSKIPLQLMTCEGLSYLGSGLGVPICLEKIAKHITIVCVELISTGVNPNDTDVLLEDGAMVKVLVEHPWAKQQIIKKAQKQWVRKEVSVEKSTVHKVPQAPKDVMVESKIEEGSTKVMEESASIIVSKSPQKVKYSEVIHVLRKEGNNKKSGVGLSSTTVATPVIESPNYLVVLNT</sequence>
<dbReference type="AlphaFoldDB" id="A0A2I0LCD6"/>
<feature type="domain" description="DUF4283" evidence="1">
    <location>
        <begin position="37"/>
        <end position="116"/>
    </location>
</feature>
<organism evidence="2 3">
    <name type="scientific">Punica granatum</name>
    <name type="common">Pomegranate</name>
    <dbReference type="NCBI Taxonomy" id="22663"/>
    <lineage>
        <taxon>Eukaryota</taxon>
        <taxon>Viridiplantae</taxon>
        <taxon>Streptophyta</taxon>
        <taxon>Embryophyta</taxon>
        <taxon>Tracheophyta</taxon>
        <taxon>Spermatophyta</taxon>
        <taxon>Magnoliopsida</taxon>
        <taxon>eudicotyledons</taxon>
        <taxon>Gunneridae</taxon>
        <taxon>Pentapetalae</taxon>
        <taxon>rosids</taxon>
        <taxon>malvids</taxon>
        <taxon>Myrtales</taxon>
        <taxon>Lythraceae</taxon>
        <taxon>Punica</taxon>
    </lineage>
</organism>
<evidence type="ECO:0000259" key="1">
    <source>
        <dbReference type="Pfam" id="PF14111"/>
    </source>
</evidence>
<keyword evidence="3" id="KW-1185">Reference proteome</keyword>
<comment type="caution">
    <text evidence="2">The sequence shown here is derived from an EMBL/GenBank/DDBJ whole genome shotgun (WGS) entry which is preliminary data.</text>
</comment>
<dbReference type="EMBL" id="PGOL01000070">
    <property type="protein sequence ID" value="PKI77856.1"/>
    <property type="molecule type" value="Genomic_DNA"/>
</dbReference>
<dbReference type="Proteomes" id="UP000233551">
    <property type="component" value="Unassembled WGS sequence"/>
</dbReference>
<accession>A0A2I0LCD6</accession>
<dbReference type="InterPro" id="IPR040256">
    <property type="entry name" value="At4g02000-like"/>
</dbReference>
<gene>
    <name evidence="2" type="ORF">CRG98_001743</name>
</gene>
<dbReference type="InterPro" id="IPR025558">
    <property type="entry name" value="DUF4283"/>
</dbReference>
<evidence type="ECO:0000313" key="2">
    <source>
        <dbReference type="EMBL" id="PKI77856.1"/>
    </source>
</evidence>
<name>A0A2I0LCD6_PUNGR</name>
<protein>
    <recommendedName>
        <fullName evidence="1">DUF4283 domain-containing protein</fullName>
    </recommendedName>
</protein>
<dbReference type="PANTHER" id="PTHR31286:SF165">
    <property type="entry name" value="DUF4283 DOMAIN-CONTAINING PROTEIN"/>
    <property type="match status" value="1"/>
</dbReference>
<dbReference type="STRING" id="22663.A0A2I0LCD6"/>
<evidence type="ECO:0000313" key="3">
    <source>
        <dbReference type="Proteomes" id="UP000233551"/>
    </source>
</evidence>
<proteinExistence type="predicted"/>
<dbReference type="PANTHER" id="PTHR31286">
    <property type="entry name" value="GLYCINE-RICH CELL WALL STRUCTURAL PROTEIN 1.8-LIKE"/>
    <property type="match status" value="1"/>
</dbReference>